<dbReference type="SUPFAM" id="SSF160443">
    <property type="entry name" value="SMR domain-like"/>
    <property type="match status" value="1"/>
</dbReference>
<dbReference type="Gene3D" id="3.30.1370.110">
    <property type="match status" value="1"/>
</dbReference>
<reference evidence="1" key="2">
    <citation type="journal article" date="2007" name="Science">
        <title>Draft genome sequence of the sexually transmitted pathogen Trichomonas vaginalis.</title>
        <authorList>
            <person name="Carlton J.M."/>
            <person name="Hirt R.P."/>
            <person name="Silva J.C."/>
            <person name="Delcher A.L."/>
            <person name="Schatz M."/>
            <person name="Zhao Q."/>
            <person name="Wortman J.R."/>
            <person name="Bidwell S.L."/>
            <person name="Alsmark U.C.M."/>
            <person name="Besteiro S."/>
            <person name="Sicheritz-Ponten T."/>
            <person name="Noel C.J."/>
            <person name="Dacks J.B."/>
            <person name="Foster P.G."/>
            <person name="Simillion C."/>
            <person name="Van de Peer Y."/>
            <person name="Miranda-Saavedra D."/>
            <person name="Barton G.J."/>
            <person name="Westrop G.D."/>
            <person name="Mueller S."/>
            <person name="Dessi D."/>
            <person name="Fiori P.L."/>
            <person name="Ren Q."/>
            <person name="Paulsen I."/>
            <person name="Zhang H."/>
            <person name="Bastida-Corcuera F.D."/>
            <person name="Simoes-Barbosa A."/>
            <person name="Brown M.T."/>
            <person name="Hayes R.D."/>
            <person name="Mukherjee M."/>
            <person name="Okumura C.Y."/>
            <person name="Schneider R."/>
            <person name="Smith A.J."/>
            <person name="Vanacova S."/>
            <person name="Villalvazo M."/>
            <person name="Haas B.J."/>
            <person name="Pertea M."/>
            <person name="Feldblyum T.V."/>
            <person name="Utterback T.R."/>
            <person name="Shu C.L."/>
            <person name="Osoegawa K."/>
            <person name="de Jong P.J."/>
            <person name="Hrdy I."/>
            <person name="Horvathova L."/>
            <person name="Zubacova Z."/>
            <person name="Dolezal P."/>
            <person name="Malik S.B."/>
            <person name="Logsdon J.M. Jr."/>
            <person name="Henze K."/>
            <person name="Gupta A."/>
            <person name="Wang C.C."/>
            <person name="Dunne R.L."/>
            <person name="Upcroft J.A."/>
            <person name="Upcroft P."/>
            <person name="White O."/>
            <person name="Salzberg S.L."/>
            <person name="Tang P."/>
            <person name="Chiu C.-H."/>
            <person name="Lee Y.-S."/>
            <person name="Embley T.M."/>
            <person name="Coombs G.H."/>
            <person name="Mottram J.C."/>
            <person name="Tachezy J."/>
            <person name="Fraser-Liggett C.M."/>
            <person name="Johnson P.J."/>
        </authorList>
    </citation>
    <scope>NUCLEOTIDE SEQUENCE [LARGE SCALE GENOMIC DNA]</scope>
    <source>
        <strain evidence="1">G3</strain>
    </source>
</reference>
<accession>A2DXN3</accession>
<dbReference type="EMBL" id="DS113264">
    <property type="protein sequence ID" value="EAY14862.1"/>
    <property type="molecule type" value="Genomic_DNA"/>
</dbReference>
<evidence type="ECO:0008006" key="3">
    <source>
        <dbReference type="Google" id="ProtNLM"/>
    </source>
</evidence>
<dbReference type="AlphaFoldDB" id="A2DXN3"/>
<keyword evidence="2" id="KW-1185">Reference proteome</keyword>
<dbReference type="InParanoid" id="A2DXN3"/>
<evidence type="ECO:0000313" key="2">
    <source>
        <dbReference type="Proteomes" id="UP000001542"/>
    </source>
</evidence>
<proteinExistence type="predicted"/>
<dbReference type="KEGG" id="tva:75637382"/>
<dbReference type="InterPro" id="IPR036063">
    <property type="entry name" value="Smr_dom_sf"/>
</dbReference>
<reference evidence="1" key="1">
    <citation type="submission" date="2006-10" db="EMBL/GenBank/DDBJ databases">
        <authorList>
            <person name="Amadeo P."/>
            <person name="Zhao Q."/>
            <person name="Wortman J."/>
            <person name="Fraser-Liggett C."/>
            <person name="Carlton J."/>
        </authorList>
    </citation>
    <scope>NUCLEOTIDE SEQUENCE</scope>
    <source>
        <strain evidence="1">G3</strain>
    </source>
</reference>
<dbReference type="RefSeq" id="XP_001327085.1">
    <property type="nucleotide sequence ID" value="XM_001327050.1"/>
</dbReference>
<dbReference type="Proteomes" id="UP000001542">
    <property type="component" value="Unassembled WGS sequence"/>
</dbReference>
<name>A2DXN3_TRIV3</name>
<gene>
    <name evidence="1" type="ORF">TVAG_411280</name>
</gene>
<dbReference type="VEuPathDB" id="TrichDB:TVAG_411280"/>
<dbReference type="VEuPathDB" id="TrichDB:TVAGG3_0047670"/>
<organism evidence="1 2">
    <name type="scientific">Trichomonas vaginalis (strain ATCC PRA-98 / G3)</name>
    <dbReference type="NCBI Taxonomy" id="412133"/>
    <lineage>
        <taxon>Eukaryota</taxon>
        <taxon>Metamonada</taxon>
        <taxon>Parabasalia</taxon>
        <taxon>Trichomonadida</taxon>
        <taxon>Trichomonadidae</taxon>
        <taxon>Trichomonas</taxon>
    </lineage>
</organism>
<sequence>MGNLCTCCDPCRDGLRQDFEPKKFISIPHGSKTDTIEVDFHNFTVASATKLLHDLFDRYKDPTYHPEVKYINLIVGAGNHCEEGAKGRKIYPIVYEEAKNSYSMYSLKDHEKNHGIVVATRINVAETP</sequence>
<evidence type="ECO:0000313" key="1">
    <source>
        <dbReference type="EMBL" id="EAY14862.1"/>
    </source>
</evidence>
<protein>
    <recommendedName>
        <fullName evidence="3">Smr domain-containing protein</fullName>
    </recommendedName>
</protein>